<evidence type="ECO:0000256" key="1">
    <source>
        <dbReference type="SAM" id="MobiDB-lite"/>
    </source>
</evidence>
<sequence>MILRRALAAREGIDVEVIGETILDGFDDAIESGDHGSPFNDQHSVSLTTPPDNRGPMRSCVSSTRESGLRTVS</sequence>
<evidence type="ECO:0000313" key="3">
    <source>
        <dbReference type="Proteomes" id="UP001501343"/>
    </source>
</evidence>
<reference evidence="3" key="1">
    <citation type="journal article" date="2019" name="Int. J. Syst. Evol. Microbiol.">
        <title>The Global Catalogue of Microorganisms (GCM) 10K type strain sequencing project: providing services to taxonomists for standard genome sequencing and annotation.</title>
        <authorList>
            <consortium name="The Broad Institute Genomics Platform"/>
            <consortium name="The Broad Institute Genome Sequencing Center for Infectious Disease"/>
            <person name="Wu L."/>
            <person name="Ma J."/>
        </authorList>
    </citation>
    <scope>NUCLEOTIDE SEQUENCE [LARGE SCALE GENOMIC DNA]</scope>
    <source>
        <strain evidence="3">JCM 14900</strain>
    </source>
</reference>
<evidence type="ECO:0000313" key="2">
    <source>
        <dbReference type="EMBL" id="GAA1931320.1"/>
    </source>
</evidence>
<dbReference type="Proteomes" id="UP001501343">
    <property type="component" value="Unassembled WGS sequence"/>
</dbReference>
<protein>
    <submittedName>
        <fullName evidence="2">Uncharacterized protein</fullName>
    </submittedName>
</protein>
<feature type="region of interest" description="Disordered" evidence="1">
    <location>
        <begin position="32"/>
        <end position="73"/>
    </location>
</feature>
<proteinExistence type="predicted"/>
<dbReference type="EMBL" id="BAAAOF010000005">
    <property type="protein sequence ID" value="GAA1931320.1"/>
    <property type="molecule type" value="Genomic_DNA"/>
</dbReference>
<accession>A0ABP5B648</accession>
<feature type="compositionally biased region" description="Polar residues" evidence="1">
    <location>
        <begin position="39"/>
        <end position="51"/>
    </location>
</feature>
<feature type="compositionally biased region" description="Polar residues" evidence="1">
    <location>
        <begin position="60"/>
        <end position="73"/>
    </location>
</feature>
<keyword evidence="3" id="KW-1185">Reference proteome</keyword>
<organism evidence="2 3">
    <name type="scientific">Microbacterium aoyamense</name>
    <dbReference type="NCBI Taxonomy" id="344166"/>
    <lineage>
        <taxon>Bacteria</taxon>
        <taxon>Bacillati</taxon>
        <taxon>Actinomycetota</taxon>
        <taxon>Actinomycetes</taxon>
        <taxon>Micrococcales</taxon>
        <taxon>Microbacteriaceae</taxon>
        <taxon>Microbacterium</taxon>
    </lineage>
</organism>
<gene>
    <name evidence="2" type="ORF">GCM10009775_24310</name>
</gene>
<name>A0ABP5B648_9MICO</name>
<comment type="caution">
    <text evidence="2">The sequence shown here is derived from an EMBL/GenBank/DDBJ whole genome shotgun (WGS) entry which is preliminary data.</text>
</comment>